<feature type="region of interest" description="Disordered" evidence="1">
    <location>
        <begin position="1"/>
        <end position="31"/>
    </location>
</feature>
<accession>A0A9P8GF71</accession>
<dbReference type="Pfam" id="PF08538">
    <property type="entry name" value="DUF1749"/>
    <property type="match status" value="1"/>
</dbReference>
<reference evidence="2" key="2">
    <citation type="submission" date="2021-08" db="EMBL/GenBank/DDBJ databases">
        <authorList>
            <person name="Gostincar C."/>
            <person name="Sun X."/>
            <person name="Song Z."/>
            <person name="Gunde-Cimerman N."/>
        </authorList>
    </citation>
    <scope>NUCLEOTIDE SEQUENCE</scope>
    <source>
        <strain evidence="2">EXF-8016</strain>
    </source>
</reference>
<dbReference type="PANTHER" id="PTHR31591:SF7">
    <property type="entry name" value="DUF1749-DOMAIN-CONTAINING PROTEIN"/>
    <property type="match status" value="1"/>
</dbReference>
<name>A0A9P8GF71_AURME</name>
<feature type="compositionally biased region" description="Low complexity" evidence="1">
    <location>
        <begin position="9"/>
        <end position="24"/>
    </location>
</feature>
<dbReference type="Proteomes" id="UP000767238">
    <property type="component" value="Unassembled WGS sequence"/>
</dbReference>
<dbReference type="Gene3D" id="3.40.50.1820">
    <property type="entry name" value="alpha/beta hydrolase"/>
    <property type="match status" value="1"/>
</dbReference>
<evidence type="ECO:0000256" key="1">
    <source>
        <dbReference type="SAM" id="MobiDB-lite"/>
    </source>
</evidence>
<comment type="caution">
    <text evidence="2">The sequence shown here is derived from an EMBL/GenBank/DDBJ whole genome shotgun (WGS) entry which is preliminary data.</text>
</comment>
<protein>
    <submittedName>
        <fullName evidence="2">DUF1749-domain-containing protein</fullName>
    </submittedName>
</protein>
<proteinExistence type="predicted"/>
<gene>
    <name evidence="2" type="ORF">KCV03_g6057</name>
</gene>
<dbReference type="AlphaFoldDB" id="A0A9P8GF71"/>
<organism evidence="2 3">
    <name type="scientific">Aureobasidium melanogenum</name>
    <name type="common">Aureobasidium pullulans var. melanogenum</name>
    <dbReference type="NCBI Taxonomy" id="46634"/>
    <lineage>
        <taxon>Eukaryota</taxon>
        <taxon>Fungi</taxon>
        <taxon>Dikarya</taxon>
        <taxon>Ascomycota</taxon>
        <taxon>Pezizomycotina</taxon>
        <taxon>Dothideomycetes</taxon>
        <taxon>Dothideomycetidae</taxon>
        <taxon>Dothideales</taxon>
        <taxon>Saccotheciaceae</taxon>
        <taxon>Aureobasidium</taxon>
    </lineage>
</organism>
<dbReference type="SUPFAM" id="SSF53474">
    <property type="entry name" value="alpha/beta-Hydrolases"/>
    <property type="match status" value="1"/>
</dbReference>
<evidence type="ECO:0000313" key="3">
    <source>
        <dbReference type="Proteomes" id="UP000767238"/>
    </source>
</evidence>
<feature type="non-terminal residue" evidence="2">
    <location>
        <position position="314"/>
    </location>
</feature>
<dbReference type="InterPro" id="IPR029058">
    <property type="entry name" value="AB_hydrolase_fold"/>
</dbReference>
<reference evidence="2" key="1">
    <citation type="journal article" date="2021" name="J Fungi (Basel)">
        <title>Virulence traits and population genomics of the black yeast Aureobasidium melanogenum.</title>
        <authorList>
            <person name="Cernosa A."/>
            <person name="Sun X."/>
            <person name="Gostincar C."/>
            <person name="Fang C."/>
            <person name="Gunde-Cimerman N."/>
            <person name="Song Z."/>
        </authorList>
    </citation>
    <scope>NUCLEOTIDE SEQUENCE</scope>
    <source>
        <strain evidence="2">EXF-8016</strain>
    </source>
</reference>
<sequence length="314" mass="34186">MSHSRDHSTSSSSSSSSMVPQSPSATTGTLHHVPPVSAFEITSSASTNTPNLLLWIGGLTDTYHSVDYVYQLAASLPKSWSLAQTNLGSAGSGWGTSSLSQDVNEISSLVHHFRTQGKQKIVIMGHSTGCQDCLHYFASEDKRGDRAAVDGVVLQASVSDREAMAMDMEPKDLEHANNMAETWCKQGKGEHILPLNITASNFGRNPVSARRWVALACRGGEDDYFSSDLSDQTLKNTFGKIDKPLLILYGEEDEYVPKSVDRKALVNKWIPFVKGKVDEQSKELLGGASHNLNGDDQEVVDELIKRVGNFLTSI</sequence>
<dbReference type="InterPro" id="IPR013744">
    <property type="entry name" value="SidJ"/>
</dbReference>
<evidence type="ECO:0000313" key="2">
    <source>
        <dbReference type="EMBL" id="KAH0219236.1"/>
    </source>
</evidence>
<dbReference type="OrthoDB" id="10034502at2759"/>
<dbReference type="PANTHER" id="PTHR31591">
    <property type="entry name" value="UPF0613 PROTEIN PB24D3.06C"/>
    <property type="match status" value="1"/>
</dbReference>
<dbReference type="EMBL" id="JAHFYH010000043">
    <property type="protein sequence ID" value="KAH0219236.1"/>
    <property type="molecule type" value="Genomic_DNA"/>
</dbReference>